<feature type="transmembrane region" description="Helical" evidence="5">
    <location>
        <begin position="20"/>
        <end position="42"/>
    </location>
</feature>
<dbReference type="InterPro" id="IPR010432">
    <property type="entry name" value="RDD"/>
</dbReference>
<dbReference type="Proteomes" id="UP000017837">
    <property type="component" value="Unassembled WGS sequence"/>
</dbReference>
<sequence>MGVGMTTDKLKYFSRFWPRVGAWFIDAVLLGIVGYAIGWMAMDYVSPLGANGRFFGLAAGVLYNGILGSSLGGGRTVGKRLLGLKVVGLNGKPLNLFVSLWRALFLVVPGILNGWYFNVTDPFSVQVLTLVAITAVFGIGLAQVYLLLFGWPARRLVHDLVSGSVVIRAETGQFPTPKVGVHVVVATGIVLLALGLAMAGPAMLKAWMPKFETLLAPQQKVVDAVGRLPEVGEVSVQDSTMTFYSNGQQSTTRTLIVTARTGKWPADTDALLAKIGAQAVKVYSFAPGQRLTVKIVRGFDLGIASYTEARSAPYVTTCTTANVKCLEK</sequence>
<feature type="transmembrane region" description="Helical" evidence="5">
    <location>
        <begin position="127"/>
        <end position="151"/>
    </location>
</feature>
<evidence type="ECO:0000256" key="3">
    <source>
        <dbReference type="ARBA" id="ARBA00022989"/>
    </source>
</evidence>
<keyword evidence="8" id="KW-1185">Reference proteome</keyword>
<evidence type="ECO:0000256" key="1">
    <source>
        <dbReference type="ARBA" id="ARBA00004141"/>
    </source>
</evidence>
<comment type="subcellular location">
    <subcellularLocation>
        <location evidence="1">Membrane</location>
        <topology evidence="1">Multi-pass membrane protein</topology>
    </subcellularLocation>
</comment>
<keyword evidence="3 5" id="KW-1133">Transmembrane helix</keyword>
<evidence type="ECO:0000313" key="7">
    <source>
        <dbReference type="EMBL" id="ESQ90457.1"/>
    </source>
</evidence>
<evidence type="ECO:0000256" key="4">
    <source>
        <dbReference type="ARBA" id="ARBA00023136"/>
    </source>
</evidence>
<evidence type="ECO:0000256" key="5">
    <source>
        <dbReference type="SAM" id="Phobius"/>
    </source>
</evidence>
<gene>
    <name evidence="7" type="ORF">ABENE_12100</name>
</gene>
<dbReference type="GO" id="GO:0016020">
    <property type="term" value="C:membrane"/>
    <property type="evidence" value="ECO:0007669"/>
    <property type="project" value="UniProtKB-SubCell"/>
</dbReference>
<evidence type="ECO:0000256" key="2">
    <source>
        <dbReference type="ARBA" id="ARBA00022692"/>
    </source>
</evidence>
<protein>
    <recommendedName>
        <fullName evidence="6">RDD domain-containing protein</fullName>
    </recommendedName>
</protein>
<feature type="transmembrane region" description="Helical" evidence="5">
    <location>
        <begin position="94"/>
        <end position="115"/>
    </location>
</feature>
<reference evidence="7 8" key="1">
    <citation type="journal article" date="2014" name="Nature">
        <title>Sequential evolution of bacterial morphology by co-option of a developmental regulator.</title>
        <authorList>
            <person name="Jiang C."/>
            <person name="Brown P.J."/>
            <person name="Ducret A."/>
            <person name="Brun Y.V."/>
        </authorList>
    </citation>
    <scope>NUCLEOTIDE SEQUENCE [LARGE SCALE GENOMIC DNA]</scope>
    <source>
        <strain evidence="7 8">DSM 16100</strain>
    </source>
</reference>
<dbReference type="Pfam" id="PF06271">
    <property type="entry name" value="RDD"/>
    <property type="match status" value="1"/>
</dbReference>
<name>V4P950_9CAUL</name>
<feature type="domain" description="RDD" evidence="6">
    <location>
        <begin position="15"/>
        <end position="162"/>
    </location>
</feature>
<dbReference type="eggNOG" id="COG1714">
    <property type="taxonomic scope" value="Bacteria"/>
</dbReference>
<dbReference type="EMBL" id="AWGB01000023">
    <property type="protein sequence ID" value="ESQ90457.1"/>
    <property type="molecule type" value="Genomic_DNA"/>
</dbReference>
<dbReference type="PATRIC" id="fig|1121022.4.peg.2452"/>
<dbReference type="STRING" id="1121022.GCA_000376105_03065"/>
<proteinExistence type="predicted"/>
<comment type="caution">
    <text evidence="7">The sequence shown here is derived from an EMBL/GenBank/DDBJ whole genome shotgun (WGS) entry which is preliminary data.</text>
</comment>
<feature type="transmembrane region" description="Helical" evidence="5">
    <location>
        <begin position="54"/>
        <end position="74"/>
    </location>
</feature>
<evidence type="ECO:0000313" key="8">
    <source>
        <dbReference type="Proteomes" id="UP000017837"/>
    </source>
</evidence>
<dbReference type="AlphaFoldDB" id="V4P950"/>
<feature type="transmembrane region" description="Helical" evidence="5">
    <location>
        <begin position="179"/>
        <end position="200"/>
    </location>
</feature>
<accession>V4P950</accession>
<organism evidence="7 8">
    <name type="scientific">Asticcacaulis benevestitus DSM 16100 = ATCC BAA-896</name>
    <dbReference type="NCBI Taxonomy" id="1121022"/>
    <lineage>
        <taxon>Bacteria</taxon>
        <taxon>Pseudomonadati</taxon>
        <taxon>Pseudomonadota</taxon>
        <taxon>Alphaproteobacteria</taxon>
        <taxon>Caulobacterales</taxon>
        <taxon>Caulobacteraceae</taxon>
        <taxon>Asticcacaulis</taxon>
    </lineage>
</organism>
<evidence type="ECO:0000259" key="6">
    <source>
        <dbReference type="Pfam" id="PF06271"/>
    </source>
</evidence>
<keyword evidence="2 5" id="KW-0812">Transmembrane</keyword>
<keyword evidence="4 5" id="KW-0472">Membrane</keyword>